<evidence type="ECO:0000256" key="7">
    <source>
        <dbReference type="ARBA" id="ARBA00023242"/>
    </source>
</evidence>
<comment type="similarity">
    <text evidence="3">Belongs to the HARBI1 family.</text>
</comment>
<evidence type="ECO:0000256" key="6">
    <source>
        <dbReference type="ARBA" id="ARBA00022801"/>
    </source>
</evidence>
<proteinExistence type="inferred from homology"/>
<keyword evidence="6" id="KW-0378">Hydrolase</keyword>
<accession>A0A7C8Z5H2</accession>
<dbReference type="GO" id="GO:0016787">
    <property type="term" value="F:hydrolase activity"/>
    <property type="evidence" value="ECO:0007669"/>
    <property type="project" value="UniProtKB-KW"/>
</dbReference>
<evidence type="ECO:0000256" key="3">
    <source>
        <dbReference type="ARBA" id="ARBA00006958"/>
    </source>
</evidence>
<keyword evidence="4" id="KW-0540">Nuclease</keyword>
<feature type="domain" description="DDE Tnp4" evidence="8">
    <location>
        <begin position="34"/>
        <end position="190"/>
    </location>
</feature>
<name>A0A7C8Z5H2_OPUST</name>
<comment type="cofactor">
    <cofactor evidence="1">
        <name>a divalent metal cation</name>
        <dbReference type="ChEBI" id="CHEBI:60240"/>
    </cofactor>
</comment>
<dbReference type="GO" id="GO:0005634">
    <property type="term" value="C:nucleus"/>
    <property type="evidence" value="ECO:0007669"/>
    <property type="project" value="UniProtKB-SubCell"/>
</dbReference>
<evidence type="ECO:0000256" key="5">
    <source>
        <dbReference type="ARBA" id="ARBA00022723"/>
    </source>
</evidence>
<dbReference type="PANTHER" id="PTHR22930:SF199">
    <property type="entry name" value="PROTEIN ALP1-LIKE"/>
    <property type="match status" value="1"/>
</dbReference>
<reference evidence="9" key="2">
    <citation type="submission" date="2020-07" db="EMBL/GenBank/DDBJ databases">
        <authorList>
            <person name="Vera ALvarez R."/>
            <person name="Arias-Moreno D.M."/>
            <person name="Jimenez-Jacinto V."/>
            <person name="Jimenez-Bremont J.F."/>
            <person name="Swaminathan K."/>
            <person name="Moose S.P."/>
            <person name="Guerrero-Gonzalez M.L."/>
            <person name="Marino-Ramirez L."/>
            <person name="Landsman D."/>
            <person name="Rodriguez-Kessler M."/>
            <person name="Delgado-Sanchez P."/>
        </authorList>
    </citation>
    <scope>NUCLEOTIDE SEQUENCE</scope>
    <source>
        <tissue evidence="9">Cladode</tissue>
    </source>
</reference>
<dbReference type="EMBL" id="GISG01090902">
    <property type="protein sequence ID" value="MBA4634377.1"/>
    <property type="molecule type" value="Transcribed_RNA"/>
</dbReference>
<evidence type="ECO:0000256" key="4">
    <source>
        <dbReference type="ARBA" id="ARBA00022722"/>
    </source>
</evidence>
<evidence type="ECO:0000313" key="9">
    <source>
        <dbReference type="EMBL" id="MBA4634377.1"/>
    </source>
</evidence>
<dbReference type="AlphaFoldDB" id="A0A7C8Z5H2"/>
<keyword evidence="7" id="KW-0539">Nucleus</keyword>
<protein>
    <recommendedName>
        <fullName evidence="8">DDE Tnp4 domain-containing protein</fullName>
    </recommendedName>
</protein>
<dbReference type="GO" id="GO:0046872">
    <property type="term" value="F:metal ion binding"/>
    <property type="evidence" value="ECO:0007669"/>
    <property type="project" value="UniProtKB-KW"/>
</dbReference>
<organism evidence="9">
    <name type="scientific">Opuntia streptacantha</name>
    <name type="common">Prickly pear cactus</name>
    <name type="synonym">Opuntia cardona</name>
    <dbReference type="NCBI Taxonomy" id="393608"/>
    <lineage>
        <taxon>Eukaryota</taxon>
        <taxon>Viridiplantae</taxon>
        <taxon>Streptophyta</taxon>
        <taxon>Embryophyta</taxon>
        <taxon>Tracheophyta</taxon>
        <taxon>Spermatophyta</taxon>
        <taxon>Magnoliopsida</taxon>
        <taxon>eudicotyledons</taxon>
        <taxon>Gunneridae</taxon>
        <taxon>Pentapetalae</taxon>
        <taxon>Caryophyllales</taxon>
        <taxon>Cactineae</taxon>
        <taxon>Cactaceae</taxon>
        <taxon>Opuntioideae</taxon>
        <taxon>Opuntia</taxon>
    </lineage>
</organism>
<keyword evidence="5" id="KW-0479">Metal-binding</keyword>
<comment type="subcellular location">
    <subcellularLocation>
        <location evidence="2">Nucleus</location>
    </subcellularLocation>
</comment>
<dbReference type="Pfam" id="PF13359">
    <property type="entry name" value="DDE_Tnp_4"/>
    <property type="match status" value="1"/>
</dbReference>
<evidence type="ECO:0000256" key="1">
    <source>
        <dbReference type="ARBA" id="ARBA00001968"/>
    </source>
</evidence>
<evidence type="ECO:0000259" key="8">
    <source>
        <dbReference type="Pfam" id="PF13359"/>
    </source>
</evidence>
<reference evidence="9" key="1">
    <citation type="journal article" date="2013" name="J. Plant Res.">
        <title>Effect of fungi and light on seed germination of three Opuntia species from semiarid lands of central Mexico.</title>
        <authorList>
            <person name="Delgado-Sanchez P."/>
            <person name="Jimenez-Bremont J.F."/>
            <person name="Guerrero-Gonzalez Mde L."/>
            <person name="Flores J."/>
        </authorList>
    </citation>
    <scope>NUCLEOTIDE SEQUENCE</scope>
    <source>
        <tissue evidence="9">Cladode</tissue>
    </source>
</reference>
<dbReference type="InterPro" id="IPR045249">
    <property type="entry name" value="HARBI1-like"/>
</dbReference>
<sequence length="247" mass="28013">MPKFLQWPDPTRMAWIKEEFKSISGIPNVGGSMYTTHVPIIAPKTSVAAYFNKRHTDRNQKPSYSVTIQGVVDSDGVFTDVCIGWPGAMPDDQVLEKSALFQRAARGMLTSMWVVGTTGYPLMDWVLVPYTRQNLPWAQHTFNEKLGEIEKITRGAFWRLKARWGCLQKRTEVKLQELPVVLGACCVLHNICEMRKEPIDPKLEMAFELFDDEMVPENPIRSATAAQARDRIAHDLLHHGLRGSSFV</sequence>
<dbReference type="GO" id="GO:0004518">
    <property type="term" value="F:nuclease activity"/>
    <property type="evidence" value="ECO:0007669"/>
    <property type="project" value="UniProtKB-KW"/>
</dbReference>
<evidence type="ECO:0000256" key="2">
    <source>
        <dbReference type="ARBA" id="ARBA00004123"/>
    </source>
</evidence>
<dbReference type="InterPro" id="IPR027806">
    <property type="entry name" value="HARBI1_dom"/>
</dbReference>
<dbReference type="PANTHER" id="PTHR22930">
    <property type="match status" value="1"/>
</dbReference>